<dbReference type="EMBL" id="HAEF01021174">
    <property type="protein sequence ID" value="SBR62333.1"/>
    <property type="molecule type" value="Transcribed_RNA"/>
</dbReference>
<accession>A0A1A8MZP8</accession>
<reference evidence="1" key="2">
    <citation type="submission" date="2016-06" db="EMBL/GenBank/DDBJ databases">
        <title>The genome of a short-lived fish provides insights into sex chromosome evolution and the genetic control of aging.</title>
        <authorList>
            <person name="Reichwald K."/>
            <person name="Felder M."/>
            <person name="Petzold A."/>
            <person name="Koch P."/>
            <person name="Groth M."/>
            <person name="Platzer M."/>
        </authorList>
    </citation>
    <scope>NUCLEOTIDE SEQUENCE</scope>
    <source>
        <tissue evidence="1">Brain</tissue>
    </source>
</reference>
<protein>
    <submittedName>
        <fullName evidence="1">Uncharacterized protein</fullName>
    </submittedName>
</protein>
<proteinExistence type="predicted"/>
<reference evidence="1" key="1">
    <citation type="submission" date="2016-05" db="EMBL/GenBank/DDBJ databases">
        <authorList>
            <person name="Lavstsen T."/>
            <person name="Jespersen J.S."/>
        </authorList>
    </citation>
    <scope>NUCLEOTIDE SEQUENCE</scope>
    <source>
        <tissue evidence="1">Brain</tissue>
    </source>
</reference>
<feature type="non-terminal residue" evidence="1">
    <location>
        <position position="1"/>
    </location>
</feature>
<sequence length="44" mass="4950">RIPLGSCRSPSVSLCSSWLSRCCLRRLTVSPPSYIRPAFTPVWI</sequence>
<gene>
    <name evidence="1" type="primary">Nfu_g_1_015432</name>
</gene>
<organism evidence="1">
    <name type="scientific">Nothobranchius pienaari</name>
    <dbReference type="NCBI Taxonomy" id="704102"/>
    <lineage>
        <taxon>Eukaryota</taxon>
        <taxon>Metazoa</taxon>
        <taxon>Chordata</taxon>
        <taxon>Craniata</taxon>
        <taxon>Vertebrata</taxon>
        <taxon>Euteleostomi</taxon>
        <taxon>Actinopterygii</taxon>
        <taxon>Neopterygii</taxon>
        <taxon>Teleostei</taxon>
        <taxon>Neoteleostei</taxon>
        <taxon>Acanthomorphata</taxon>
        <taxon>Ovalentaria</taxon>
        <taxon>Atherinomorphae</taxon>
        <taxon>Cyprinodontiformes</taxon>
        <taxon>Nothobranchiidae</taxon>
        <taxon>Nothobranchius</taxon>
    </lineage>
</organism>
<dbReference type="AlphaFoldDB" id="A0A1A8MZP8"/>
<name>A0A1A8MZP8_9TELE</name>
<evidence type="ECO:0000313" key="1">
    <source>
        <dbReference type="EMBL" id="SBR62333.1"/>
    </source>
</evidence>